<evidence type="ECO:0000259" key="3">
    <source>
        <dbReference type="SMART" id="SM00470"/>
    </source>
</evidence>
<feature type="region of interest" description="Disordered" evidence="2">
    <location>
        <begin position="219"/>
        <end position="253"/>
    </location>
</feature>
<name>A0A445MSJ9_9BACT</name>
<dbReference type="SMART" id="SM00470">
    <property type="entry name" value="ParB"/>
    <property type="match status" value="1"/>
</dbReference>
<dbReference type="PANTHER" id="PTHR33375:SF1">
    <property type="entry name" value="CHROMOSOME-PARTITIONING PROTEIN PARB-RELATED"/>
    <property type="match status" value="1"/>
</dbReference>
<dbReference type="Gene3D" id="3.90.1530.30">
    <property type="match status" value="1"/>
</dbReference>
<sequence>MKNKTIDMGQITSLADALAPATKDGETVINVRIYDLKEGKYQPRGTIENASLKELSESIKAQGVLIPILARRLADNTLEIVAGVRRWMAATLAGQETVPTIIRNIDDKTALASALIENIDREKMSVLDEAIGVTRLVKETSTKEAAILLGKSPNWISKRTKIANSPDYVLSFAEKGFSSDTEGLYQLSCLAETDGLAARSLVDLWEKDPSVRRSLREQVLRISSPGKQSRHSGKDMRSDKKPPAKSEPERTTATIVPISIEQVTIENKLLVLSTNEGTMYFDLTQEIKEQMLNALNNTEGEIP</sequence>
<evidence type="ECO:0000313" key="4">
    <source>
        <dbReference type="EMBL" id="SPD72450.1"/>
    </source>
</evidence>
<dbReference type="PANTHER" id="PTHR33375">
    <property type="entry name" value="CHROMOSOME-PARTITIONING PROTEIN PARB-RELATED"/>
    <property type="match status" value="1"/>
</dbReference>
<dbReference type="InterPro" id="IPR004437">
    <property type="entry name" value="ParB/RepB/Spo0J"/>
</dbReference>
<dbReference type="EMBL" id="OJIN01000043">
    <property type="protein sequence ID" value="SPD72450.1"/>
    <property type="molecule type" value="Genomic_DNA"/>
</dbReference>
<feature type="compositionally biased region" description="Basic and acidic residues" evidence="2">
    <location>
        <begin position="232"/>
        <end position="250"/>
    </location>
</feature>
<organism evidence="4">
    <name type="scientific">uncultured Desulfobacterium sp</name>
    <dbReference type="NCBI Taxonomy" id="201089"/>
    <lineage>
        <taxon>Bacteria</taxon>
        <taxon>Pseudomonadati</taxon>
        <taxon>Thermodesulfobacteriota</taxon>
        <taxon>Desulfobacteria</taxon>
        <taxon>Desulfobacterales</taxon>
        <taxon>Desulfobacteriaceae</taxon>
        <taxon>Desulfobacterium</taxon>
        <taxon>environmental samples</taxon>
    </lineage>
</organism>
<accession>A0A445MSJ9</accession>
<dbReference type="GO" id="GO:0045881">
    <property type="term" value="P:positive regulation of sporulation resulting in formation of a cellular spore"/>
    <property type="evidence" value="ECO:0007669"/>
    <property type="project" value="TreeGrafter"/>
</dbReference>
<dbReference type="AlphaFoldDB" id="A0A445MSJ9"/>
<feature type="domain" description="ParB-like N-terminal" evidence="3">
    <location>
        <begin position="29"/>
        <end position="119"/>
    </location>
</feature>
<gene>
    <name evidence="4" type="ORF">PITCH_A1370017</name>
</gene>
<reference evidence="4" key="1">
    <citation type="submission" date="2018-01" db="EMBL/GenBank/DDBJ databases">
        <authorList>
            <person name="Regsiter A."/>
            <person name="William W."/>
        </authorList>
    </citation>
    <scope>NUCLEOTIDE SEQUENCE</scope>
    <source>
        <strain evidence="4">TRIP AH-1</strain>
    </source>
</reference>
<dbReference type="InterPro" id="IPR003115">
    <property type="entry name" value="ParB_N"/>
</dbReference>
<protein>
    <submittedName>
        <fullName evidence="4">Putative chromosome-partitioning protein ParB</fullName>
    </submittedName>
</protein>
<comment type="similarity">
    <text evidence="1">Belongs to the ParB family.</text>
</comment>
<evidence type="ECO:0000256" key="1">
    <source>
        <dbReference type="ARBA" id="ARBA00006295"/>
    </source>
</evidence>
<dbReference type="NCBIfam" id="TIGR00180">
    <property type="entry name" value="parB_part"/>
    <property type="match status" value="1"/>
</dbReference>
<dbReference type="GO" id="GO:0003677">
    <property type="term" value="F:DNA binding"/>
    <property type="evidence" value="ECO:0007669"/>
    <property type="project" value="InterPro"/>
</dbReference>
<dbReference type="SUPFAM" id="SSF110849">
    <property type="entry name" value="ParB/Sulfiredoxin"/>
    <property type="match status" value="1"/>
</dbReference>
<proteinExistence type="inferred from homology"/>
<dbReference type="GO" id="GO:0007059">
    <property type="term" value="P:chromosome segregation"/>
    <property type="evidence" value="ECO:0007669"/>
    <property type="project" value="TreeGrafter"/>
</dbReference>
<dbReference type="Pfam" id="PF08535">
    <property type="entry name" value="KorB"/>
    <property type="match status" value="1"/>
</dbReference>
<dbReference type="InterPro" id="IPR036086">
    <property type="entry name" value="ParB/Sulfiredoxin_sf"/>
</dbReference>
<dbReference type="Gene3D" id="1.10.10.2830">
    <property type="match status" value="1"/>
</dbReference>
<dbReference type="InterPro" id="IPR013741">
    <property type="entry name" value="KorB_domain"/>
</dbReference>
<dbReference type="Pfam" id="PF02195">
    <property type="entry name" value="ParB_N"/>
    <property type="match status" value="1"/>
</dbReference>
<evidence type="ECO:0000256" key="2">
    <source>
        <dbReference type="SAM" id="MobiDB-lite"/>
    </source>
</evidence>
<dbReference type="GO" id="GO:0005694">
    <property type="term" value="C:chromosome"/>
    <property type="evidence" value="ECO:0007669"/>
    <property type="project" value="TreeGrafter"/>
</dbReference>
<dbReference type="InterPro" id="IPR050336">
    <property type="entry name" value="Chromosome_partition/occlusion"/>
</dbReference>